<protein>
    <submittedName>
        <fullName evidence="2">Uncharacterized protein</fullName>
    </submittedName>
</protein>
<dbReference type="EMBL" id="UEYP01000001">
    <property type="protein sequence ID" value="SSC65737.1"/>
    <property type="molecule type" value="Genomic_DNA"/>
</dbReference>
<dbReference type="Proteomes" id="UP000254764">
    <property type="component" value="Unassembled WGS sequence"/>
</dbReference>
<gene>
    <name evidence="2" type="ORF">RHIZ70_1445</name>
</gene>
<evidence type="ECO:0000256" key="1">
    <source>
        <dbReference type="SAM" id="MobiDB-lite"/>
    </source>
</evidence>
<keyword evidence="3" id="KW-1185">Reference proteome</keyword>
<name>A0A376ADK6_9HYPH</name>
<accession>A0A376ADK6</accession>
<reference evidence="3" key="1">
    <citation type="submission" date="2018-07" db="EMBL/GenBank/DDBJ databases">
        <authorList>
            <person name="Peiro R."/>
            <person name="Begona"/>
            <person name="Cbmso G."/>
            <person name="Lopez M."/>
            <person name="Gonzalez S."/>
        </authorList>
    </citation>
    <scope>NUCLEOTIDE SEQUENCE [LARGE SCALE GENOMIC DNA]</scope>
</reference>
<dbReference type="AlphaFoldDB" id="A0A376ADK6"/>
<feature type="region of interest" description="Disordered" evidence="1">
    <location>
        <begin position="54"/>
        <end position="75"/>
    </location>
</feature>
<evidence type="ECO:0000313" key="2">
    <source>
        <dbReference type="EMBL" id="SSC65737.1"/>
    </source>
</evidence>
<evidence type="ECO:0000313" key="3">
    <source>
        <dbReference type="Proteomes" id="UP000254764"/>
    </source>
</evidence>
<organism evidence="2 3">
    <name type="scientific">Ciceribacter selenitireducens ATCC BAA-1503</name>
    <dbReference type="NCBI Taxonomy" id="1336235"/>
    <lineage>
        <taxon>Bacteria</taxon>
        <taxon>Pseudomonadati</taxon>
        <taxon>Pseudomonadota</taxon>
        <taxon>Alphaproteobacteria</taxon>
        <taxon>Hyphomicrobiales</taxon>
        <taxon>Rhizobiaceae</taxon>
        <taxon>Ciceribacter</taxon>
    </lineage>
</organism>
<proteinExistence type="predicted"/>
<sequence length="75" mass="8481">MPGVKPQSGDLFGNGYRCETELRQVRQRHGVRFFGDGVPVRVYRCTRDGVVYESTEPPNPSGGWYPGVNPRIIDR</sequence>